<evidence type="ECO:0000313" key="19">
    <source>
        <dbReference type="Proteomes" id="UP000694542"/>
    </source>
</evidence>
<dbReference type="InterPro" id="IPR036575">
    <property type="entry name" value="TFIIS_cen_dom_sf"/>
</dbReference>
<evidence type="ECO:0000256" key="4">
    <source>
        <dbReference type="ARBA" id="ARBA00022723"/>
    </source>
</evidence>
<reference evidence="18" key="1">
    <citation type="submission" date="2018-10" db="EMBL/GenBank/DDBJ databases">
        <title>De novo assembly of a Great Dane genome.</title>
        <authorList>
            <person name="Kidd J.M."/>
            <person name="Pendleton A.L."/>
            <person name="Shen F."/>
            <person name="Emery S."/>
        </authorList>
    </citation>
    <scope>NUCLEOTIDE SEQUENCE [LARGE SCALE GENOMIC DNA]</scope>
    <source>
        <strain evidence="18">Great Dane</strain>
    </source>
</reference>
<dbReference type="InterPro" id="IPR003617">
    <property type="entry name" value="TFIIS/CRSP70_N_sub"/>
</dbReference>
<dbReference type="PROSITE" id="PS51319">
    <property type="entry name" value="TFIIS_N"/>
    <property type="match status" value="1"/>
</dbReference>
<reference evidence="18" key="2">
    <citation type="submission" date="2025-08" db="UniProtKB">
        <authorList>
            <consortium name="Ensembl"/>
        </authorList>
    </citation>
    <scope>IDENTIFICATION</scope>
</reference>
<sequence>IFKKRFYLFERVREESRSRAGAEGAGEAGSLRAELDVRTSGRDRARSRSRCPPAGASQAPPTQAAGAGSSARATGRTAVAGRGPGLCCAQSWYCRETWVVASFAARGTTCFHWRPTGRIQGYELEALLPTGQSARAPVWCSLAAQVSGPPLCRPVSHLPACQWPWAQDTDIRLLPCTAPRPAVGHTGTPRRGRGLEGTLLCCPRSQATLTWAQRAFTGAPAAEVTTDVLVPRSPLFTTCRRGSSPLSGRHHHLPFTDGETEAQRSAVGLKCRARDSCPAAAPGASAAPLAPSEPEPALASSRPCIRLQPPPLWGGACGPEGTRGGSAGVGAAGARGWRWAWGVREGWRWGCAGWGCGWEVRGVEVGVRGVGVRAAGGAGGGCAGVGLGVWGWGRARVGCGVSRGARLPRDSTALGGRRTPRGRRRGRPDPDAPSRAPRSRPTGRSGGGSGRDARWPRAPQRPPPAHRLARGLVGLRVGRPRRPPAAARGGTTHPRKPREAACLPGLVVQRGASARGCRPRELHVPGSSAATAGAGGLNGGSPARGGAASAATGADDDDERGRGPGPEAEAGAAGAGGPAPEAMMGKEEEIARIARRLDKMVTKKSAEGAMDLLRELKAMPVTLHLLQSTRVGMSVNALRKQSSDEEVIALAKSLIKSWKKLLDASDAKAREQRRAGPPPTSSSKEAPEAKDPSRKRPELPRVPSAPRITTFPPVPVTCDAVRNKCREMLTAALQTDHDHMAVGADCEGLSAQIEECIFRDVGNTDMKYKNRVRSRISNLKDAKNPDLRRNVLCGVITPQQIAVMTSEEMASDELKEIRKAMTKEAIREHQMARTGGTQTDLFTCGRCRRKNCTYTQVQTRSSDEPMTTFVVCNECGNRWKFCCAPALRREMQVSDRVRSIAKDVALACKTSETVPRPA</sequence>
<feature type="compositionally biased region" description="Gly residues" evidence="14">
    <location>
        <begin position="533"/>
        <end position="543"/>
    </location>
</feature>
<keyword evidence="6" id="KW-0862">Zinc</keyword>
<protein>
    <submittedName>
        <fullName evidence="18">Opioid related nociceptin receptor 1</fullName>
    </submittedName>
</protein>
<dbReference type="GO" id="GO:0003677">
    <property type="term" value="F:DNA binding"/>
    <property type="evidence" value="ECO:0007669"/>
    <property type="project" value="UniProtKB-KW"/>
</dbReference>
<dbReference type="SUPFAM" id="SSF46942">
    <property type="entry name" value="Elongation factor TFIIS domain 2"/>
    <property type="match status" value="1"/>
</dbReference>
<dbReference type="Proteomes" id="UP000694542">
    <property type="component" value="Chromosome 24"/>
</dbReference>
<evidence type="ECO:0000256" key="5">
    <source>
        <dbReference type="ARBA" id="ARBA00022771"/>
    </source>
</evidence>
<evidence type="ECO:0000256" key="7">
    <source>
        <dbReference type="ARBA" id="ARBA00023015"/>
    </source>
</evidence>
<evidence type="ECO:0000256" key="1">
    <source>
        <dbReference type="ARBA" id="ARBA00004123"/>
    </source>
</evidence>
<dbReference type="Gene3D" id="1.20.930.10">
    <property type="entry name" value="Conserved domain common to transcription factors TFIIS, elongin A, CRSP70"/>
    <property type="match status" value="1"/>
</dbReference>
<gene>
    <name evidence="18" type="primary">OPRL1</name>
</gene>
<dbReference type="FunFam" id="2.20.25.10:FF:000001">
    <property type="entry name" value="Probable Transcription elongation factor S-II"/>
    <property type="match status" value="1"/>
</dbReference>
<comment type="subcellular location">
    <subcellularLocation>
        <location evidence="1 13">Nucleus</location>
    </subcellularLocation>
</comment>
<dbReference type="NCBIfam" id="TIGR01385">
    <property type="entry name" value="TFSII"/>
    <property type="match status" value="1"/>
</dbReference>
<feature type="compositionally biased region" description="Basic and acidic residues" evidence="14">
    <location>
        <begin position="33"/>
        <end position="46"/>
    </location>
</feature>
<dbReference type="InterPro" id="IPR001420">
    <property type="entry name" value="X_opioid_rcpt"/>
</dbReference>
<dbReference type="Gene3D" id="2.20.25.10">
    <property type="match status" value="1"/>
</dbReference>
<feature type="region of interest" description="Disordered" evidence="14">
    <location>
        <begin position="14"/>
        <end position="71"/>
    </location>
</feature>
<accession>A0A8C0Q6W1</accession>
<evidence type="ECO:0000259" key="16">
    <source>
        <dbReference type="PROSITE" id="PS51319"/>
    </source>
</evidence>
<evidence type="ECO:0000256" key="14">
    <source>
        <dbReference type="SAM" id="MobiDB-lite"/>
    </source>
</evidence>
<evidence type="ECO:0000256" key="3">
    <source>
        <dbReference type="ARBA" id="ARBA00022553"/>
    </source>
</evidence>
<feature type="compositionally biased region" description="Low complexity" evidence="14">
    <location>
        <begin position="565"/>
        <end position="582"/>
    </location>
</feature>
<keyword evidence="5 12" id="KW-0863">Zinc-finger</keyword>
<dbReference type="PANTHER" id="PTHR11477">
    <property type="entry name" value="TRANSCRIPTION FACTOR S-II ZINC FINGER DOMAIN-CONTAINING PROTEIN"/>
    <property type="match status" value="1"/>
</dbReference>
<keyword evidence="8" id="KW-0238">DNA-binding</keyword>
<dbReference type="GO" id="GO:0001626">
    <property type="term" value="F:nociceptin receptor activity"/>
    <property type="evidence" value="ECO:0007669"/>
    <property type="project" value="InterPro"/>
</dbReference>
<dbReference type="SUPFAM" id="SSF47676">
    <property type="entry name" value="Conserved domain common to transcription factors TFIIS, elongin A, CRSP70"/>
    <property type="match status" value="1"/>
</dbReference>
<dbReference type="CDD" id="cd13749">
    <property type="entry name" value="Zn-ribbon_TFIIS"/>
    <property type="match status" value="1"/>
</dbReference>
<feature type="compositionally biased region" description="Low complexity" evidence="14">
    <location>
        <begin position="433"/>
        <end position="443"/>
    </location>
</feature>
<dbReference type="GO" id="GO:0005634">
    <property type="term" value="C:nucleus"/>
    <property type="evidence" value="ECO:0007669"/>
    <property type="project" value="UniProtKB-SubCell"/>
</dbReference>
<dbReference type="PRINTS" id="PR00547">
    <property type="entry name" value="XOPIOIDR"/>
</dbReference>
<dbReference type="PROSITE" id="PS51321">
    <property type="entry name" value="TFIIS_CENTRAL"/>
    <property type="match status" value="1"/>
</dbReference>
<evidence type="ECO:0000256" key="13">
    <source>
        <dbReference type="PROSITE-ProRule" id="PRU00649"/>
    </source>
</evidence>
<evidence type="ECO:0000256" key="9">
    <source>
        <dbReference type="ARBA" id="ARBA00023163"/>
    </source>
</evidence>
<evidence type="ECO:0000259" key="17">
    <source>
        <dbReference type="PROSITE" id="PS51321"/>
    </source>
</evidence>
<dbReference type="InterPro" id="IPR001222">
    <property type="entry name" value="Znf_TFIIS"/>
</dbReference>
<dbReference type="Pfam" id="PF01096">
    <property type="entry name" value="Zn_ribbon_TFIIS"/>
    <property type="match status" value="1"/>
</dbReference>
<dbReference type="Pfam" id="PF08711">
    <property type="entry name" value="Med26"/>
    <property type="match status" value="1"/>
</dbReference>
<feature type="region of interest" description="Disordered" evidence="14">
    <location>
        <begin position="402"/>
        <end position="504"/>
    </location>
</feature>
<feature type="compositionally biased region" description="Basic and acidic residues" evidence="14">
    <location>
        <begin position="685"/>
        <end position="699"/>
    </location>
</feature>
<organism evidence="18 19">
    <name type="scientific">Canis lupus familiaris</name>
    <name type="common">Dog</name>
    <name type="synonym">Canis familiaris</name>
    <dbReference type="NCBI Taxonomy" id="9615"/>
    <lineage>
        <taxon>Eukaryota</taxon>
        <taxon>Metazoa</taxon>
        <taxon>Chordata</taxon>
        <taxon>Craniata</taxon>
        <taxon>Vertebrata</taxon>
        <taxon>Euteleostomi</taxon>
        <taxon>Mammalia</taxon>
        <taxon>Eutheria</taxon>
        <taxon>Laurasiatheria</taxon>
        <taxon>Carnivora</taxon>
        <taxon>Caniformia</taxon>
        <taxon>Canidae</taxon>
        <taxon>Canis</taxon>
    </lineage>
</organism>
<comment type="function">
    <text evidence="11">Necessary for efficient RNA polymerase II transcription elongation past template-encoded arresting sites. The arresting sites in DNA have the property of trapping a certain fraction of elongating RNA polymerases that pass through, resulting in locked ternary complexes. Cleavage of the nascent transcript by S-II allows the resumption of elongation from the new 3'-terminus.</text>
</comment>
<keyword evidence="4" id="KW-0479">Metal-binding</keyword>
<feature type="compositionally biased region" description="Low complexity" evidence="14">
    <location>
        <begin position="544"/>
        <end position="553"/>
    </location>
</feature>
<dbReference type="InterPro" id="IPR017923">
    <property type="entry name" value="TFIIS_N"/>
</dbReference>
<feature type="region of interest" description="Disordered" evidence="14">
    <location>
        <begin position="666"/>
        <end position="713"/>
    </location>
</feature>
<keyword evidence="9" id="KW-0804">Transcription</keyword>
<dbReference type="InterPro" id="IPR003618">
    <property type="entry name" value="TFIIS_cen_dom"/>
</dbReference>
<evidence type="ECO:0000259" key="15">
    <source>
        <dbReference type="PROSITE" id="PS51133"/>
    </source>
</evidence>
<evidence type="ECO:0000256" key="6">
    <source>
        <dbReference type="ARBA" id="ARBA00022833"/>
    </source>
</evidence>
<evidence type="ECO:0000256" key="11">
    <source>
        <dbReference type="ARBA" id="ARBA00025408"/>
    </source>
</evidence>
<dbReference type="Ensembl" id="ENSCAFT00040010874.1">
    <property type="protein sequence ID" value="ENSCAFP00040009430.1"/>
    <property type="gene ID" value="ENSCAFG00040005804.1"/>
</dbReference>
<proteinExistence type="inferred from homology"/>
<dbReference type="GO" id="GO:0008270">
    <property type="term" value="F:zinc ion binding"/>
    <property type="evidence" value="ECO:0007669"/>
    <property type="project" value="UniProtKB-KW"/>
</dbReference>
<dbReference type="PANTHER" id="PTHR11477:SF3">
    <property type="entry name" value="TRANSCRIPTION ELONGATION FACTOR A PROTEIN 2"/>
    <property type="match status" value="1"/>
</dbReference>
<feature type="domain" description="TFIIS N-terminal" evidence="16">
    <location>
        <begin position="588"/>
        <end position="665"/>
    </location>
</feature>
<dbReference type="GO" id="GO:0016020">
    <property type="term" value="C:membrane"/>
    <property type="evidence" value="ECO:0007669"/>
    <property type="project" value="InterPro"/>
</dbReference>
<keyword evidence="3" id="KW-0597">Phosphoprotein</keyword>
<dbReference type="InterPro" id="IPR035441">
    <property type="entry name" value="TFIIS/LEDGF_dom_sf"/>
</dbReference>
<keyword evidence="7" id="KW-0805">Transcription regulation</keyword>
<dbReference type="FunFam" id="1.20.930.10:FF:000002">
    <property type="entry name" value="Transcription elongation factor A (SII), 1"/>
    <property type="match status" value="1"/>
</dbReference>
<evidence type="ECO:0000313" key="18">
    <source>
        <dbReference type="Ensembl" id="ENSCAFP00040009430.1"/>
    </source>
</evidence>
<keyword evidence="10 13" id="KW-0539">Nucleus</keyword>
<dbReference type="AlphaFoldDB" id="A0A8C0Q6W1"/>
<dbReference type="SMART" id="SM00510">
    <property type="entry name" value="TFS2M"/>
    <property type="match status" value="1"/>
</dbReference>
<evidence type="ECO:0000256" key="8">
    <source>
        <dbReference type="ARBA" id="ARBA00023125"/>
    </source>
</evidence>
<evidence type="ECO:0000256" key="10">
    <source>
        <dbReference type="ARBA" id="ARBA00023242"/>
    </source>
</evidence>
<name>A0A8C0Q6W1_CANLF</name>
<dbReference type="Pfam" id="PF07500">
    <property type="entry name" value="TFIIS_M"/>
    <property type="match status" value="1"/>
</dbReference>
<dbReference type="PROSITE" id="PS00466">
    <property type="entry name" value="ZF_TFIIS_1"/>
    <property type="match status" value="1"/>
</dbReference>
<dbReference type="PROSITE" id="PS51133">
    <property type="entry name" value="ZF_TFIIS_2"/>
    <property type="match status" value="1"/>
</dbReference>
<dbReference type="SUPFAM" id="SSF57783">
    <property type="entry name" value="Zinc beta-ribbon"/>
    <property type="match status" value="1"/>
</dbReference>
<dbReference type="InterPro" id="IPR006289">
    <property type="entry name" value="TFSII"/>
</dbReference>
<evidence type="ECO:0000256" key="12">
    <source>
        <dbReference type="PROSITE-ProRule" id="PRU00472"/>
    </source>
</evidence>
<dbReference type="CDD" id="cd00183">
    <property type="entry name" value="TFIIS_I"/>
    <property type="match status" value="1"/>
</dbReference>
<comment type="similarity">
    <text evidence="2">Belongs to the TFS-II family.</text>
</comment>
<dbReference type="SMART" id="SM00440">
    <property type="entry name" value="ZnF_C2C2"/>
    <property type="match status" value="1"/>
</dbReference>
<dbReference type="SMART" id="SM00509">
    <property type="entry name" value="TFS2N"/>
    <property type="match status" value="1"/>
</dbReference>
<evidence type="ECO:0000256" key="2">
    <source>
        <dbReference type="ARBA" id="ARBA00009647"/>
    </source>
</evidence>
<dbReference type="Gene3D" id="1.10.472.30">
    <property type="entry name" value="Transcription elongation factor S-II, central domain"/>
    <property type="match status" value="1"/>
</dbReference>
<dbReference type="GO" id="GO:0006368">
    <property type="term" value="P:transcription elongation by RNA polymerase II"/>
    <property type="evidence" value="ECO:0007669"/>
    <property type="project" value="InterPro"/>
</dbReference>
<feature type="region of interest" description="Disordered" evidence="14">
    <location>
        <begin position="517"/>
        <end position="584"/>
    </location>
</feature>
<feature type="domain" description="TFIIS central" evidence="17">
    <location>
        <begin position="721"/>
        <end position="837"/>
    </location>
</feature>
<feature type="domain" description="TFIIS-type" evidence="15">
    <location>
        <begin position="840"/>
        <end position="880"/>
    </location>
</feature>